<dbReference type="PANTHER" id="PTHR14534">
    <property type="entry name" value="VACUOLAR IMPORT AND DEGRADATION PROTEIN 24"/>
    <property type="match status" value="1"/>
</dbReference>
<dbReference type="GO" id="GO:0007039">
    <property type="term" value="P:protein catabolic process in the vacuole"/>
    <property type="evidence" value="ECO:0007669"/>
    <property type="project" value="TreeGrafter"/>
</dbReference>
<sequence>MADVPPHYPYLDALEGQDGDEGPSLAALMLAERHRQRQRERQAAELEWDEADNAQRRSSLLSAVIDAGPWHASDAWHEFDIDGEESDEMDEELAAILDEAEQATSDDDDGGDPDDFGGSGLDTDEEAAVRQAFRDAARAVPHTAADRQNALAALLQVGSLGTRVAATGDELVHGGDAGDDDFVMRESPGEVVAWAPQIDSGPSTTAVAEVFGHPASARSGATSRQPSPRNEADIQRDLDALLQGRLLGTQPLNFSPRAGRPYVPRPFDAPRTNDPSSALSYTSFLRPGSSFTGEQRFPSPSEASALPDIIVFPNGPSDVDDPLQVDLRRWREAHGLSSGVTRPNTSTSTGGSRLPPWYSRMTGHGDSSGDLSDASPAGAGRSETSPLLGSGRSRASSSRYAPYSSTTSLPSQPQPGLPPALGAAAGATPAPALQLAADGPDRGRRFFASVAASGFMDQWPRRAEPADPVAIGRNGHAETEYAAAGSLANAPAPADDPNRGRNFFAAAAANGFMQRRHQPEEAMETEFARNAPLPAGDPAAVEEPERWGVKVSIDTYDPVQRSLSGFMAANGITVASRTDVPISVHAPTTKSDITTFFTGQILHPILDGLFTTPTSSRVSSSGWSVKPKLTRSHEAEAWAQVGPFKGMKAADLLEKGKDRQWVQEASKGWVLCRWKEKEFINVAAKDAPLSISGHYQIALDRRTGAIEGLYIDPFAAPQQRLILSPANGDSGAVAFGSYSYR</sequence>
<dbReference type="Proteomes" id="UP000237144">
    <property type="component" value="Unassembled WGS sequence"/>
</dbReference>
<dbReference type="GO" id="GO:0034657">
    <property type="term" value="C:GID complex"/>
    <property type="evidence" value="ECO:0007669"/>
    <property type="project" value="TreeGrafter"/>
</dbReference>
<accession>A0A2S5B3U2</accession>
<feature type="region of interest" description="Disordered" evidence="2">
    <location>
        <begin position="101"/>
        <end position="122"/>
    </location>
</feature>
<dbReference type="GO" id="GO:0005773">
    <property type="term" value="C:vacuole"/>
    <property type="evidence" value="ECO:0007669"/>
    <property type="project" value="GOC"/>
</dbReference>
<dbReference type="EMBL" id="PJQD01000085">
    <property type="protein sequence ID" value="POY71449.1"/>
    <property type="molecule type" value="Genomic_DNA"/>
</dbReference>
<evidence type="ECO:0000256" key="2">
    <source>
        <dbReference type="SAM" id="MobiDB-lite"/>
    </source>
</evidence>
<dbReference type="PANTHER" id="PTHR14534:SF3">
    <property type="entry name" value="GID COMPLEX SUBUNIT 4 HOMOLOG"/>
    <property type="match status" value="1"/>
</dbReference>
<dbReference type="GO" id="GO:0043161">
    <property type="term" value="P:proteasome-mediated ubiquitin-dependent protein catabolic process"/>
    <property type="evidence" value="ECO:0007669"/>
    <property type="project" value="TreeGrafter"/>
</dbReference>
<comment type="caution">
    <text evidence="3">The sequence shown here is derived from an EMBL/GenBank/DDBJ whole genome shotgun (WGS) entry which is preliminary data.</text>
</comment>
<dbReference type="GO" id="GO:0045721">
    <property type="term" value="P:negative regulation of gluconeogenesis"/>
    <property type="evidence" value="ECO:0007669"/>
    <property type="project" value="TreeGrafter"/>
</dbReference>
<protein>
    <submittedName>
        <fullName evidence="3">Uncharacterized protein</fullName>
    </submittedName>
</protein>
<organism evidence="3 4">
    <name type="scientific">Rhodotorula taiwanensis</name>
    <dbReference type="NCBI Taxonomy" id="741276"/>
    <lineage>
        <taxon>Eukaryota</taxon>
        <taxon>Fungi</taxon>
        <taxon>Dikarya</taxon>
        <taxon>Basidiomycota</taxon>
        <taxon>Pucciniomycotina</taxon>
        <taxon>Microbotryomycetes</taxon>
        <taxon>Sporidiobolales</taxon>
        <taxon>Sporidiobolaceae</taxon>
        <taxon>Rhodotorula</taxon>
    </lineage>
</organism>
<feature type="compositionally biased region" description="Acidic residues" evidence="2">
    <location>
        <begin position="101"/>
        <end position="115"/>
    </location>
</feature>
<name>A0A2S5B3U2_9BASI</name>
<evidence type="ECO:0000256" key="1">
    <source>
        <dbReference type="ARBA" id="ARBA00061469"/>
    </source>
</evidence>
<feature type="compositionally biased region" description="Low complexity" evidence="2">
    <location>
        <begin position="385"/>
        <end position="411"/>
    </location>
</feature>
<dbReference type="OrthoDB" id="62at2759"/>
<comment type="similarity">
    <text evidence="1">Belongs to the GID4/VID24 family.</text>
</comment>
<dbReference type="Pfam" id="PF09783">
    <property type="entry name" value="Vac_ImportDeg"/>
    <property type="match status" value="1"/>
</dbReference>
<evidence type="ECO:0000313" key="4">
    <source>
        <dbReference type="Proteomes" id="UP000237144"/>
    </source>
</evidence>
<proteinExistence type="inferred from homology"/>
<dbReference type="GO" id="GO:0006623">
    <property type="term" value="P:protein targeting to vacuole"/>
    <property type="evidence" value="ECO:0007669"/>
    <property type="project" value="TreeGrafter"/>
</dbReference>
<dbReference type="InterPro" id="IPR018618">
    <property type="entry name" value="GID4/10-like"/>
</dbReference>
<feature type="region of interest" description="Disordered" evidence="2">
    <location>
        <begin position="1"/>
        <end position="22"/>
    </location>
</feature>
<gene>
    <name evidence="3" type="ORF">BMF94_5762</name>
</gene>
<reference evidence="3 4" key="1">
    <citation type="journal article" date="2018" name="Front. Microbiol.">
        <title>Prospects for Fungal Bioremediation of Acidic Radioactive Waste Sites: Characterization and Genome Sequence of Rhodotorula taiwanensis MD1149.</title>
        <authorList>
            <person name="Tkavc R."/>
            <person name="Matrosova V.Y."/>
            <person name="Grichenko O.E."/>
            <person name="Gostincar C."/>
            <person name="Volpe R.P."/>
            <person name="Klimenkova P."/>
            <person name="Gaidamakova E.K."/>
            <person name="Zhou C.E."/>
            <person name="Stewart B.J."/>
            <person name="Lyman M.G."/>
            <person name="Malfatti S.A."/>
            <person name="Rubinfeld B."/>
            <person name="Courtot M."/>
            <person name="Singh J."/>
            <person name="Dalgard C.L."/>
            <person name="Hamilton T."/>
            <person name="Frey K.G."/>
            <person name="Gunde-Cimerman N."/>
            <person name="Dugan L."/>
            <person name="Daly M.J."/>
        </authorList>
    </citation>
    <scope>NUCLEOTIDE SEQUENCE [LARGE SCALE GENOMIC DNA]</scope>
    <source>
        <strain evidence="3 4">MD1149</strain>
    </source>
</reference>
<dbReference type="STRING" id="741276.A0A2S5B3U2"/>
<feature type="region of interest" description="Disordered" evidence="2">
    <location>
        <begin position="334"/>
        <end position="425"/>
    </location>
</feature>
<feature type="compositionally biased region" description="Polar residues" evidence="2">
    <location>
        <begin position="338"/>
        <end position="351"/>
    </location>
</feature>
<keyword evidence="4" id="KW-1185">Reference proteome</keyword>
<evidence type="ECO:0000313" key="3">
    <source>
        <dbReference type="EMBL" id="POY71449.1"/>
    </source>
</evidence>
<dbReference type="AlphaFoldDB" id="A0A2S5B3U2"/>